<evidence type="ECO:0000313" key="3">
    <source>
        <dbReference type="Proteomes" id="UP001500979"/>
    </source>
</evidence>
<proteinExistence type="predicted"/>
<dbReference type="EMBL" id="BAAAUX010000006">
    <property type="protein sequence ID" value="GAA2780778.1"/>
    <property type="molecule type" value="Genomic_DNA"/>
</dbReference>
<protein>
    <submittedName>
        <fullName evidence="2">Uncharacterized protein</fullName>
    </submittedName>
</protein>
<sequence length="79" mass="9281">MNVKNLDQRWRTRRLHVQLRRAGNRKEKNGRRRNDPTAARGPRRSAPRWTRGPCQEVEGFARKPSGPVARVLAWRRNLG</sequence>
<feature type="region of interest" description="Disordered" evidence="1">
    <location>
        <begin position="1"/>
        <end position="51"/>
    </location>
</feature>
<evidence type="ECO:0000256" key="1">
    <source>
        <dbReference type="SAM" id="MobiDB-lite"/>
    </source>
</evidence>
<name>A0ABN3V6R6_9PSEU</name>
<feature type="compositionally biased region" description="Basic and acidic residues" evidence="1">
    <location>
        <begin position="24"/>
        <end position="35"/>
    </location>
</feature>
<keyword evidence="3" id="KW-1185">Reference proteome</keyword>
<accession>A0ABN3V6R6</accession>
<gene>
    <name evidence="2" type="ORF">GCM10010470_13260</name>
</gene>
<dbReference type="Proteomes" id="UP001500979">
    <property type="component" value="Unassembled WGS sequence"/>
</dbReference>
<feature type="compositionally biased region" description="Basic and acidic residues" evidence="1">
    <location>
        <begin position="1"/>
        <end position="10"/>
    </location>
</feature>
<reference evidence="2 3" key="1">
    <citation type="journal article" date="2019" name="Int. J. Syst. Evol. Microbiol.">
        <title>The Global Catalogue of Microorganisms (GCM) 10K type strain sequencing project: providing services to taxonomists for standard genome sequencing and annotation.</title>
        <authorList>
            <consortium name="The Broad Institute Genomics Platform"/>
            <consortium name="The Broad Institute Genome Sequencing Center for Infectious Disease"/>
            <person name="Wu L."/>
            <person name="Ma J."/>
        </authorList>
    </citation>
    <scope>NUCLEOTIDE SEQUENCE [LARGE SCALE GENOMIC DNA]</scope>
    <source>
        <strain evidence="2 3">JCM 9383</strain>
    </source>
</reference>
<feature type="compositionally biased region" description="Basic residues" evidence="1">
    <location>
        <begin position="11"/>
        <end position="23"/>
    </location>
</feature>
<evidence type="ECO:0000313" key="2">
    <source>
        <dbReference type="EMBL" id="GAA2780778.1"/>
    </source>
</evidence>
<organism evidence="2 3">
    <name type="scientific">Saccharopolyspora taberi</name>
    <dbReference type="NCBI Taxonomy" id="60895"/>
    <lineage>
        <taxon>Bacteria</taxon>
        <taxon>Bacillati</taxon>
        <taxon>Actinomycetota</taxon>
        <taxon>Actinomycetes</taxon>
        <taxon>Pseudonocardiales</taxon>
        <taxon>Pseudonocardiaceae</taxon>
        <taxon>Saccharopolyspora</taxon>
    </lineage>
</organism>
<comment type="caution">
    <text evidence="2">The sequence shown here is derived from an EMBL/GenBank/DDBJ whole genome shotgun (WGS) entry which is preliminary data.</text>
</comment>